<feature type="transmembrane region" description="Helical" evidence="5">
    <location>
        <begin position="30"/>
        <end position="50"/>
    </location>
</feature>
<feature type="region of interest" description="Disordered" evidence="4">
    <location>
        <begin position="78"/>
        <end position="121"/>
    </location>
</feature>
<dbReference type="PANTHER" id="PTHR10605:SF56">
    <property type="entry name" value="BIFUNCTIONAL HEPARAN SULFATE N-DEACETYLASE_N-SULFOTRANSFERASE"/>
    <property type="match status" value="1"/>
</dbReference>
<evidence type="ECO:0000256" key="5">
    <source>
        <dbReference type="SAM" id="Phobius"/>
    </source>
</evidence>
<feature type="compositionally biased region" description="Low complexity" evidence="4">
    <location>
        <begin position="78"/>
        <end position="89"/>
    </location>
</feature>
<keyword evidence="5" id="KW-1133">Transmembrane helix</keyword>
<evidence type="ECO:0000313" key="7">
    <source>
        <dbReference type="Proteomes" id="UP000693970"/>
    </source>
</evidence>
<feature type="compositionally biased region" description="Polar residues" evidence="4">
    <location>
        <begin position="97"/>
        <end position="119"/>
    </location>
</feature>
<dbReference type="InterPro" id="IPR037359">
    <property type="entry name" value="NST/OST"/>
</dbReference>
<dbReference type="EMBL" id="JAGRRH010000001">
    <property type="protein sequence ID" value="KAG7374660.1"/>
    <property type="molecule type" value="Genomic_DNA"/>
</dbReference>
<keyword evidence="5" id="KW-0812">Transmembrane</keyword>
<sequence>MTNNGETTSTRRQRQRQPPSLIRLSLKRCFAARPVLALLLLAYIISHVTVIQELSSIDASGKSPPLLSSSTTLMMRTNPKVPQKQPQQQSAVRMKQKTSSVTNKTESDSTRQSPPNNRSLPFISYDIPFDELRSAMDAGNDTVAQHLLDFGIIGFPKCGTTTMMQWLGMHNEIVAIQHEIMALQKHHPARIVNFVMKELPPGRFLRGYKSPNDVEDQRALNKLARHYPHTKLIVGLRHPVLWYESFYNHRIQNGFNMPPMTEMNANCIGGYYGVCIGRAGYHGTLVRMGKTPLGYDNSTDVNKKVEEREAERNLFSPKERRSLRNDLPVGTISPNPVFLYDTSQLKMPSNSGVDVVQQQDNYNQFVQTLKTYLGVSQDFPPMIQSKPGKKDLNATEQARRDARKVDICDEVYQEHRKWLLESGKRTKEWILDYFVKSPDVTVGNLHHFREILDTYSVDPCLQRNRNKTR</sequence>
<proteinExistence type="predicted"/>
<reference evidence="6" key="2">
    <citation type="submission" date="2021-04" db="EMBL/GenBank/DDBJ databases">
        <authorList>
            <person name="Podell S."/>
        </authorList>
    </citation>
    <scope>NUCLEOTIDE SEQUENCE</scope>
    <source>
        <strain evidence="6">Hildebrandi</strain>
    </source>
</reference>
<keyword evidence="7" id="KW-1185">Reference proteome</keyword>
<dbReference type="PANTHER" id="PTHR10605">
    <property type="entry name" value="HEPARAN SULFATE SULFOTRANSFERASE"/>
    <property type="match status" value="1"/>
</dbReference>
<protein>
    <recommendedName>
        <fullName evidence="8">Sulfotransferase domain-containing protein</fullName>
    </recommendedName>
</protein>
<dbReference type="Proteomes" id="UP000693970">
    <property type="component" value="Unassembled WGS sequence"/>
</dbReference>
<feature type="active site" description="For sulfotransferase activity" evidence="2">
    <location>
        <position position="157"/>
    </location>
</feature>
<dbReference type="GO" id="GO:0008146">
    <property type="term" value="F:sulfotransferase activity"/>
    <property type="evidence" value="ECO:0007669"/>
    <property type="project" value="InterPro"/>
</dbReference>
<evidence type="ECO:0000256" key="4">
    <source>
        <dbReference type="SAM" id="MobiDB-lite"/>
    </source>
</evidence>
<feature type="binding site" evidence="3">
    <location>
        <position position="245"/>
    </location>
    <ligand>
        <name>3'-phosphoadenylyl sulfate</name>
        <dbReference type="ChEBI" id="CHEBI:58339"/>
    </ligand>
</feature>
<gene>
    <name evidence="6" type="ORF">IV203_013755</name>
</gene>
<comment type="caution">
    <text evidence="6">The sequence shown here is derived from an EMBL/GenBank/DDBJ whole genome shotgun (WGS) entry which is preliminary data.</text>
</comment>
<evidence type="ECO:0008006" key="8">
    <source>
        <dbReference type="Google" id="ProtNLM"/>
    </source>
</evidence>
<organism evidence="6 7">
    <name type="scientific">Nitzschia inconspicua</name>
    <dbReference type="NCBI Taxonomy" id="303405"/>
    <lineage>
        <taxon>Eukaryota</taxon>
        <taxon>Sar</taxon>
        <taxon>Stramenopiles</taxon>
        <taxon>Ochrophyta</taxon>
        <taxon>Bacillariophyta</taxon>
        <taxon>Bacillariophyceae</taxon>
        <taxon>Bacillariophycidae</taxon>
        <taxon>Bacillariales</taxon>
        <taxon>Bacillariaceae</taxon>
        <taxon>Nitzschia</taxon>
    </lineage>
</organism>
<evidence type="ECO:0000313" key="6">
    <source>
        <dbReference type="EMBL" id="KAG7374660.1"/>
    </source>
</evidence>
<dbReference type="AlphaFoldDB" id="A0A9K3M6E8"/>
<evidence type="ECO:0000256" key="1">
    <source>
        <dbReference type="ARBA" id="ARBA00022679"/>
    </source>
</evidence>
<keyword evidence="5" id="KW-0472">Membrane</keyword>
<reference evidence="6" key="1">
    <citation type="journal article" date="2021" name="Sci. Rep.">
        <title>Diploid genomic architecture of Nitzschia inconspicua, an elite biomass production diatom.</title>
        <authorList>
            <person name="Oliver A."/>
            <person name="Podell S."/>
            <person name="Pinowska A."/>
            <person name="Traller J.C."/>
            <person name="Smith S.R."/>
            <person name="McClure R."/>
            <person name="Beliaev A."/>
            <person name="Bohutskyi P."/>
            <person name="Hill E.A."/>
            <person name="Rabines A."/>
            <person name="Zheng H."/>
            <person name="Allen L.Z."/>
            <person name="Kuo A."/>
            <person name="Grigoriev I.V."/>
            <person name="Allen A.E."/>
            <person name="Hazlebeck D."/>
            <person name="Allen E.E."/>
        </authorList>
    </citation>
    <scope>NUCLEOTIDE SEQUENCE</scope>
    <source>
        <strain evidence="6">Hildebrandi</strain>
    </source>
</reference>
<evidence type="ECO:0000256" key="2">
    <source>
        <dbReference type="PIRSR" id="PIRSR637359-1"/>
    </source>
</evidence>
<dbReference type="OrthoDB" id="44984at2759"/>
<evidence type="ECO:0000256" key="3">
    <source>
        <dbReference type="PIRSR" id="PIRSR637359-2"/>
    </source>
</evidence>
<name>A0A9K3M6E8_9STRA</name>
<accession>A0A9K3M6E8</accession>
<keyword evidence="1" id="KW-0808">Transferase</keyword>
<feature type="binding site" evidence="3">
    <location>
        <position position="237"/>
    </location>
    <ligand>
        <name>3'-phosphoadenylyl sulfate</name>
        <dbReference type="ChEBI" id="CHEBI:58339"/>
    </ligand>
</feature>